<comment type="caution">
    <text evidence="3">The sequence shown here is derived from an EMBL/GenBank/DDBJ whole genome shotgun (WGS) entry which is preliminary data.</text>
</comment>
<protein>
    <submittedName>
        <fullName evidence="5">Methyltransferase FkbM domain-containing protein</fullName>
    </submittedName>
</protein>
<accession>A0A9P1CEP3</accession>
<evidence type="ECO:0000313" key="5">
    <source>
        <dbReference type="EMBL" id="CAL4776995.1"/>
    </source>
</evidence>
<dbReference type="AlphaFoldDB" id="A0A9P1CEP3"/>
<dbReference type="OrthoDB" id="5835829at2759"/>
<dbReference type="Proteomes" id="UP001152797">
    <property type="component" value="Unassembled WGS sequence"/>
</dbReference>
<keyword evidence="1" id="KW-0472">Membrane</keyword>
<evidence type="ECO:0000259" key="2">
    <source>
        <dbReference type="Pfam" id="PF05050"/>
    </source>
</evidence>
<keyword evidence="1" id="KW-1133">Transmembrane helix</keyword>
<dbReference type="InterPro" id="IPR029063">
    <property type="entry name" value="SAM-dependent_MTases_sf"/>
</dbReference>
<sequence length="285" mass="31889">MVKQDTDLGCQDARAVLHLLKPSFERFGRRGIFMDVGTNNGGVSAAIMKTFEPWSVGIPSSKVPMVCGDSIGRGHQAVKVIAYEPEANWFRVLQKQIERIHSRRESPASKVVAMQVAVSDVPGYQTLYSNGNADSAGSLYNAVGAQQNSWVQVISLGSQFLALNLPVHFLNIDAEGSDLAVLRGARQLLQLGRIRFIVFEYGESWRRVEPKISFRVAVEYLFSFGYLCFLITRFALIPLNGPLWDAFYESLEWANTFCSQSENIFDVYVAYGTNNQTRHCAKLFL</sequence>
<keyword evidence="5" id="KW-0808">Transferase</keyword>
<dbReference type="GO" id="GO:0032259">
    <property type="term" value="P:methylation"/>
    <property type="evidence" value="ECO:0007669"/>
    <property type="project" value="UniProtKB-KW"/>
</dbReference>
<reference evidence="3" key="1">
    <citation type="submission" date="2022-10" db="EMBL/GenBank/DDBJ databases">
        <authorList>
            <person name="Chen Y."/>
            <person name="Dougan E. K."/>
            <person name="Chan C."/>
            <person name="Rhodes N."/>
            <person name="Thang M."/>
        </authorList>
    </citation>
    <scope>NUCLEOTIDE SEQUENCE</scope>
</reference>
<proteinExistence type="predicted"/>
<dbReference type="GO" id="GO:0008168">
    <property type="term" value="F:methyltransferase activity"/>
    <property type="evidence" value="ECO:0007669"/>
    <property type="project" value="UniProtKB-KW"/>
</dbReference>
<dbReference type="PANTHER" id="PTHR34203">
    <property type="entry name" value="METHYLTRANSFERASE, FKBM FAMILY PROTEIN"/>
    <property type="match status" value="1"/>
</dbReference>
<dbReference type="Pfam" id="PF05050">
    <property type="entry name" value="Methyltransf_21"/>
    <property type="match status" value="1"/>
</dbReference>
<feature type="domain" description="Methyltransferase FkbM" evidence="2">
    <location>
        <begin position="79"/>
        <end position="226"/>
    </location>
</feature>
<name>A0A9P1CEP3_9DINO</name>
<organism evidence="3">
    <name type="scientific">Cladocopium goreaui</name>
    <dbReference type="NCBI Taxonomy" id="2562237"/>
    <lineage>
        <taxon>Eukaryota</taxon>
        <taxon>Sar</taxon>
        <taxon>Alveolata</taxon>
        <taxon>Dinophyceae</taxon>
        <taxon>Suessiales</taxon>
        <taxon>Symbiodiniaceae</taxon>
        <taxon>Cladocopium</taxon>
    </lineage>
</organism>
<dbReference type="EMBL" id="CAMXCT030001395">
    <property type="protein sequence ID" value="CAL4776995.1"/>
    <property type="molecule type" value="Genomic_DNA"/>
</dbReference>
<dbReference type="Gene3D" id="3.40.50.150">
    <property type="entry name" value="Vaccinia Virus protein VP39"/>
    <property type="match status" value="1"/>
</dbReference>
<dbReference type="EMBL" id="CAMXCT010001395">
    <property type="protein sequence ID" value="CAI3989683.1"/>
    <property type="molecule type" value="Genomic_DNA"/>
</dbReference>
<keyword evidence="1" id="KW-0812">Transmembrane</keyword>
<gene>
    <name evidence="3" type="ORF">C1SCF055_LOCUS16738</name>
</gene>
<dbReference type="PANTHER" id="PTHR34203:SF15">
    <property type="entry name" value="SLL1173 PROTEIN"/>
    <property type="match status" value="1"/>
</dbReference>
<evidence type="ECO:0000256" key="1">
    <source>
        <dbReference type="SAM" id="Phobius"/>
    </source>
</evidence>
<evidence type="ECO:0000313" key="6">
    <source>
        <dbReference type="Proteomes" id="UP001152797"/>
    </source>
</evidence>
<dbReference type="InterPro" id="IPR006342">
    <property type="entry name" value="FkbM_mtfrase"/>
</dbReference>
<feature type="transmembrane region" description="Helical" evidence="1">
    <location>
        <begin position="216"/>
        <end position="236"/>
    </location>
</feature>
<dbReference type="EMBL" id="CAMXCT020001395">
    <property type="protein sequence ID" value="CAL1143058.1"/>
    <property type="molecule type" value="Genomic_DNA"/>
</dbReference>
<keyword evidence="5" id="KW-0489">Methyltransferase</keyword>
<dbReference type="InterPro" id="IPR052514">
    <property type="entry name" value="SAM-dependent_MTase"/>
</dbReference>
<dbReference type="NCBIfam" id="TIGR01444">
    <property type="entry name" value="fkbM_fam"/>
    <property type="match status" value="1"/>
</dbReference>
<evidence type="ECO:0000313" key="4">
    <source>
        <dbReference type="EMBL" id="CAL1143058.1"/>
    </source>
</evidence>
<keyword evidence="6" id="KW-1185">Reference proteome</keyword>
<reference evidence="4" key="2">
    <citation type="submission" date="2024-04" db="EMBL/GenBank/DDBJ databases">
        <authorList>
            <person name="Chen Y."/>
            <person name="Shah S."/>
            <person name="Dougan E. K."/>
            <person name="Thang M."/>
            <person name="Chan C."/>
        </authorList>
    </citation>
    <scope>NUCLEOTIDE SEQUENCE [LARGE SCALE GENOMIC DNA]</scope>
</reference>
<dbReference type="SUPFAM" id="SSF53335">
    <property type="entry name" value="S-adenosyl-L-methionine-dependent methyltransferases"/>
    <property type="match status" value="1"/>
</dbReference>
<evidence type="ECO:0000313" key="3">
    <source>
        <dbReference type="EMBL" id="CAI3989683.1"/>
    </source>
</evidence>